<gene>
    <name evidence="2" type="ORF">A2Y57_00355</name>
</gene>
<dbReference type="InterPro" id="IPR011042">
    <property type="entry name" value="6-blade_b-propeller_TolB-like"/>
</dbReference>
<evidence type="ECO:0000313" key="2">
    <source>
        <dbReference type="EMBL" id="OGY24680.1"/>
    </source>
</evidence>
<dbReference type="EMBL" id="MHCQ01000017">
    <property type="protein sequence ID" value="OGY24680.1"/>
    <property type="molecule type" value="Genomic_DNA"/>
</dbReference>
<evidence type="ECO:0000256" key="1">
    <source>
        <dbReference type="SAM" id="Phobius"/>
    </source>
</evidence>
<comment type="caution">
    <text evidence="2">The sequence shown here is derived from an EMBL/GenBank/DDBJ whole genome shotgun (WGS) entry which is preliminary data.</text>
</comment>
<accession>A0A1G1WAY0</accession>
<feature type="transmembrane region" description="Helical" evidence="1">
    <location>
        <begin position="263"/>
        <end position="283"/>
    </location>
</feature>
<keyword evidence="1" id="KW-1133">Transmembrane helix</keyword>
<reference evidence="2 3" key="1">
    <citation type="journal article" date="2016" name="Nat. Commun.">
        <title>Thousands of microbial genomes shed light on interconnected biogeochemical processes in an aquifer system.</title>
        <authorList>
            <person name="Anantharaman K."/>
            <person name="Brown C.T."/>
            <person name="Hug L.A."/>
            <person name="Sharon I."/>
            <person name="Castelle C.J."/>
            <person name="Probst A.J."/>
            <person name="Thomas B.C."/>
            <person name="Singh A."/>
            <person name="Wilkins M.J."/>
            <person name="Karaoz U."/>
            <person name="Brodie E.L."/>
            <person name="Williams K.H."/>
            <person name="Hubbard S.S."/>
            <person name="Banfield J.F."/>
        </authorList>
    </citation>
    <scope>NUCLEOTIDE SEQUENCE [LARGE SCALE GENOMIC DNA]</scope>
</reference>
<dbReference type="SUPFAM" id="SSF75011">
    <property type="entry name" value="3-carboxy-cis,cis-mucoante lactonizing enzyme"/>
    <property type="match status" value="1"/>
</dbReference>
<evidence type="ECO:0000313" key="3">
    <source>
        <dbReference type="Proteomes" id="UP000177103"/>
    </source>
</evidence>
<sequence>MSIEKAIRVHTYQVENNPTPDEYCLSFESTPELAEAKKIRGRLFGALSLQGKTENLKQIAEELKEGFIESYFADLTGGILHRLEESLHLGERKLEGLQLQTPQAQLKLNLAVAILWGKILYLLKKGNGKVFIIRGGSILEILKEEEEKSSASGWAQDQDLIILGSFNIKEKVDLLEVAKDVSGKIEETKENLKAEPLGLMVLKIEELEYKEEVVLEKKEKRDLLAPLKNIFLHLPSFLPKRKIGLKVPETQVPKVSFNLNRTLRLLFFLGFLILFLILSFSVYSRLQKNKEDKFVKLKSTITADIDQAKDLAAIGSPEAKTLLDKIKKDLDSAASLNEKETQSLNDEYEKVLNSVLKIVQIEPELVFDLKELEKDAHADFITIKDEDLFILAKNSATFYKIDLSEKSGEVIFKNEVFKETFGFMFIEDYLYIAGTQGFYRYDLTKDQFKREIEKDEEWGTILDATVYVGNLYLLDDSGKIWKYSEEDGEFGSKINYLEESHDFKNATSLAVDGAIYVLFKEGRVVKFLRGKKEDFTLKNLPRTLEETIRIKTTADLKNLYVLDKKLGLILLFDKEGNYLSSYFSPSFKEAKDFQVSSDGKQVYLINDSLIYVFEIK</sequence>
<name>A0A1G1WAY0_9BACT</name>
<organism evidence="2 3">
    <name type="scientific">Candidatus Woykebacteria bacterium RBG_13_40_7b</name>
    <dbReference type="NCBI Taxonomy" id="1802594"/>
    <lineage>
        <taxon>Bacteria</taxon>
        <taxon>Candidatus Woykeibacteriota</taxon>
    </lineage>
</organism>
<dbReference type="Proteomes" id="UP000177103">
    <property type="component" value="Unassembled WGS sequence"/>
</dbReference>
<proteinExistence type="predicted"/>
<keyword evidence="1" id="KW-0812">Transmembrane</keyword>
<protein>
    <submittedName>
        <fullName evidence="2">Uncharacterized protein</fullName>
    </submittedName>
</protein>
<dbReference type="Gene3D" id="2.120.10.30">
    <property type="entry name" value="TolB, C-terminal domain"/>
    <property type="match status" value="1"/>
</dbReference>
<dbReference type="AlphaFoldDB" id="A0A1G1WAY0"/>
<keyword evidence="1" id="KW-0472">Membrane</keyword>